<proteinExistence type="predicted"/>
<dbReference type="AlphaFoldDB" id="A0A193QII2"/>
<evidence type="ECO:0000313" key="2">
    <source>
        <dbReference type="Proteomes" id="UP000245838"/>
    </source>
</evidence>
<reference evidence="1 2" key="1">
    <citation type="submission" date="2015-05" db="EMBL/GenBank/DDBJ databases">
        <authorList>
            <person name="Goodhead I."/>
        </authorList>
    </citation>
    <scope>NUCLEOTIDE SEQUENCE [LARGE SCALE GENOMIC DNA]</scope>
    <source>
        <strain evidence="2">morsitans</strain>
    </source>
</reference>
<dbReference type="Proteomes" id="UP000245838">
    <property type="component" value="Chromosome sggmmb4_Chromosome"/>
</dbReference>
<evidence type="ECO:0000313" key="1">
    <source>
        <dbReference type="EMBL" id="CRL44735.1"/>
    </source>
</evidence>
<sequence length="146" mass="15778">MKLAMVRRFVIANDDVGARLDGIIALPYRHAETGAFEHAEIVKVITESDHLIHAESLCRDPVCQQAAFAVAPLRNIHLIVPGPFAGQPQLKLYASAKVCSLPISVLEVANFQIACATCAAARLSTCTSVGRWAGGRVSDQARERRT</sequence>
<protein>
    <submittedName>
        <fullName evidence="1">Uncharacterized protein</fullName>
    </submittedName>
</protein>
<dbReference type="EMBL" id="LN854557">
    <property type="protein sequence ID" value="CRL44735.1"/>
    <property type="molecule type" value="Genomic_DNA"/>
</dbReference>
<accession>A0A193QII2</accession>
<organism evidence="1 2">
    <name type="scientific">Sodalis glossinidius (strain morsitans)</name>
    <dbReference type="NCBI Taxonomy" id="343509"/>
    <lineage>
        <taxon>Bacteria</taxon>
        <taxon>Pseudomonadati</taxon>
        <taxon>Pseudomonadota</taxon>
        <taxon>Gammaproteobacteria</taxon>
        <taxon>Enterobacterales</taxon>
        <taxon>Bruguierivoracaceae</taxon>
        <taxon>Sodalis</taxon>
    </lineage>
</organism>
<gene>
    <name evidence="1" type="ORF">SGGMMB4_01989</name>
</gene>
<name>A0A193QII2_SODGM</name>